<dbReference type="SMART" id="SM00710">
    <property type="entry name" value="PbH1"/>
    <property type="match status" value="4"/>
</dbReference>
<dbReference type="InterPro" id="IPR012334">
    <property type="entry name" value="Pectin_lyas_fold"/>
</dbReference>
<dbReference type="InterPro" id="IPR011050">
    <property type="entry name" value="Pectin_lyase_fold/virulence"/>
</dbReference>
<organism evidence="2 3">
    <name type="scientific">Listeria floridensis FSL S10-1187</name>
    <dbReference type="NCBI Taxonomy" id="1265817"/>
    <lineage>
        <taxon>Bacteria</taxon>
        <taxon>Bacillati</taxon>
        <taxon>Bacillota</taxon>
        <taxon>Bacilli</taxon>
        <taxon>Bacillales</taxon>
        <taxon>Listeriaceae</taxon>
        <taxon>Listeria</taxon>
    </lineage>
</organism>
<dbReference type="InterPro" id="IPR006626">
    <property type="entry name" value="PbH1"/>
</dbReference>
<dbReference type="RefSeq" id="WP_241433569.1">
    <property type="nucleotide sequence ID" value="NZ_AODF01000014.1"/>
</dbReference>
<dbReference type="Proteomes" id="UP000019249">
    <property type="component" value="Unassembled WGS sequence"/>
</dbReference>
<reference evidence="2 3" key="1">
    <citation type="journal article" date="2014" name="Int. J. Syst. Evol. Microbiol.">
        <title>Listeria floridensis sp. nov., Listeria aquatica sp. nov., Listeria cornellensis sp. nov., Listeria riparia sp. nov. and Listeria grandensis sp. nov., from agricultural and natural environments.</title>
        <authorList>
            <person name="den Bakker H.C."/>
            <person name="Warchocki S."/>
            <person name="Wright E.M."/>
            <person name="Allred A.F."/>
            <person name="Ahlstrom C."/>
            <person name="Manuel C.S."/>
            <person name="Stasiewicz M.J."/>
            <person name="Burrell A."/>
            <person name="Roof S."/>
            <person name="Strawn L."/>
            <person name="Fortes E.D."/>
            <person name="Nightingale K.K."/>
            <person name="Kephart D."/>
            <person name="Wiedmann M."/>
        </authorList>
    </citation>
    <scope>NUCLEOTIDE SEQUENCE [LARGE SCALE GENOMIC DNA]</scope>
    <source>
        <strain evidence="2 3">FSL S10-1187</strain>
    </source>
</reference>
<evidence type="ECO:0000313" key="2">
    <source>
        <dbReference type="EMBL" id="EUJ32060.1"/>
    </source>
</evidence>
<feature type="domain" description="Rhamnogalacturonase A/B/Epimerase-like pectate lyase" evidence="1">
    <location>
        <begin position="115"/>
        <end position="347"/>
    </location>
</feature>
<accession>A0ABP3B0P0</accession>
<dbReference type="EMBL" id="AODF01000014">
    <property type="protein sequence ID" value="EUJ32060.1"/>
    <property type="molecule type" value="Genomic_DNA"/>
</dbReference>
<proteinExistence type="predicted"/>
<protein>
    <submittedName>
        <fullName evidence="2">Pre-neck appendage protein</fullName>
    </submittedName>
</protein>
<dbReference type="SUPFAM" id="SSF51126">
    <property type="entry name" value="Pectin lyase-like"/>
    <property type="match status" value="1"/>
</dbReference>
<dbReference type="InterPro" id="IPR024535">
    <property type="entry name" value="RHGA/B-epi-like_pectate_lyase"/>
</dbReference>
<keyword evidence="3" id="KW-1185">Reference proteome</keyword>
<dbReference type="Gene3D" id="2.160.20.10">
    <property type="entry name" value="Single-stranded right-handed beta-helix, Pectin lyase-like"/>
    <property type="match status" value="1"/>
</dbReference>
<name>A0ABP3B0P0_9LIST</name>
<sequence length="485" mass="54045">MRASEMVQKTMRGNRVKKMGLKVRNQMLISAFFPKYKEAVGLDEGIAETERRFQELEYHLPEQRSAKKWGILTKRNVAGTFSRAAAIKKRPLLEVDWQPLLFAELGWLKDETAAVSVLDFGAVPDGVTDATGAFERAMGNGGRSVSIPEGEFLISGLRIPSNTELIGAGTDRTFLKMKEDAPKFRQGIRNRNLFRGNKRIRLEGFTLDWDADRFPKPERSASGGIASSGITLANVKFALVRDVRVLRPGLHGIDVTSAYYSYKGDGTTSRLRSRYVWIDRVETSGFGDDGITTHHSDFIYISHCYAHHPSGRAHADGFSNSNGIEVDDGSRHVVLHNNATEECFGGVEVKAHQTSSAAYDTQIIGHYSKADNRAYNFRHIGHHREGDEFSGTAIGIRATFLVALSPKPTPLYQKSEPRALVVSAYQKVSISYFAVSDDLHSQVLAVQYRASHVVIAHIFYLGKKPRIVLGKETEDVRVSEIKQWS</sequence>
<comment type="caution">
    <text evidence="2">The sequence shown here is derived from an EMBL/GenBank/DDBJ whole genome shotgun (WGS) entry which is preliminary data.</text>
</comment>
<evidence type="ECO:0000259" key="1">
    <source>
        <dbReference type="Pfam" id="PF12708"/>
    </source>
</evidence>
<gene>
    <name evidence="2" type="ORF">MFLO_07742</name>
</gene>
<evidence type="ECO:0000313" key="3">
    <source>
        <dbReference type="Proteomes" id="UP000019249"/>
    </source>
</evidence>
<dbReference type="Pfam" id="PF12708">
    <property type="entry name" value="Pect-lyase_RHGA_epim"/>
    <property type="match status" value="1"/>
</dbReference>